<feature type="signal peptide" evidence="1">
    <location>
        <begin position="1"/>
        <end position="27"/>
    </location>
</feature>
<dbReference type="EMBL" id="CP086239">
    <property type="protein sequence ID" value="WAG62674.1"/>
    <property type="molecule type" value="Genomic_DNA"/>
</dbReference>
<reference evidence="2" key="1">
    <citation type="submission" date="2021-11" db="EMBL/GenBank/DDBJ databases">
        <title>Clostridia strains as spoilage organisms.</title>
        <authorList>
            <person name="Wambui J."/>
            <person name="Stevens M.J.A."/>
            <person name="Stephan R."/>
        </authorList>
    </citation>
    <scope>NUCLEOTIDE SEQUENCE</scope>
    <source>
        <strain evidence="2">CF009</strain>
    </source>
</reference>
<evidence type="ECO:0000313" key="2">
    <source>
        <dbReference type="EMBL" id="WAG62674.1"/>
    </source>
</evidence>
<proteinExistence type="predicted"/>
<dbReference type="RefSeq" id="WP_216125895.1">
    <property type="nucleotide sequence ID" value="NZ_CP086239.1"/>
</dbReference>
<protein>
    <submittedName>
        <fullName evidence="2">Uncharacterized protein</fullName>
    </submittedName>
</protein>
<name>A0AA47ENM9_9CLOT</name>
<evidence type="ECO:0000256" key="1">
    <source>
        <dbReference type="SAM" id="SignalP"/>
    </source>
</evidence>
<dbReference type="AlphaFoldDB" id="A0AA47ENM9"/>
<sequence>MRNIKFRFMSFLTALFILLGTSLPTLAVNTTASVTSNKSSYSAKATKSYTVYITNTGKKYHKKGCRYLNKSSIAIKKSSVLSKGYTACKICNP</sequence>
<evidence type="ECO:0000313" key="3">
    <source>
        <dbReference type="Proteomes" id="UP001164733"/>
    </source>
</evidence>
<feature type="chain" id="PRO_5041220022" evidence="1">
    <location>
        <begin position="28"/>
        <end position="93"/>
    </location>
</feature>
<dbReference type="Proteomes" id="UP001164733">
    <property type="component" value="Chromosome"/>
</dbReference>
<gene>
    <name evidence="2" type="ORF">LL038_10765</name>
</gene>
<accession>A0AA47ENM9</accession>
<organism evidence="2 3">
    <name type="scientific">Clostridium estertheticum</name>
    <dbReference type="NCBI Taxonomy" id="238834"/>
    <lineage>
        <taxon>Bacteria</taxon>
        <taxon>Bacillati</taxon>
        <taxon>Bacillota</taxon>
        <taxon>Clostridia</taxon>
        <taxon>Eubacteriales</taxon>
        <taxon>Clostridiaceae</taxon>
        <taxon>Clostridium</taxon>
    </lineage>
</organism>
<keyword evidence="1" id="KW-0732">Signal</keyword>